<dbReference type="InterPro" id="IPR003029">
    <property type="entry name" value="S1_domain"/>
</dbReference>
<sequence length="903" mass="104699">MSLYCDLSDLVTESDIEQKFIFPMLTNSNPLGLGYKPSDIRTKTIIRQVLIDKGSKQHYYFPDYLISLRGIPMMVVEAKGPNEDLTKAFSEARLYANEINSEFKHKLNVCEKIMVCNGREIWTGYFDQADPIVKLNFDEVFVGSKAFVNLIEFCSKDTLNSIVDKYYSDIKGKALYNTPVSKLGGKRVQDQELIENEYGRTLVFENRNIFDPQTEDDRIEIVNNAYVASAKREQHAEPLFKEIKKFKLPSEVNSTLISTDNPEEIVQKINKHIELKNDNYSLMLFIGTKGSGKTTFIRHFKEVFLKVNHIELYNQCEFIFINMNNAPGNKDKIYDWIIDATIQRIQDNHSEIDFTEFETIKKVFKKEIKEFEKGLGALLSSTPDKYNQELYSVLVNCTNNNQIKLKSYIKYLKETHTKIPIVVLDNCDKLLAEQQLLMFDVAQWLRDTFKCLILLPLRDTTYDNYRNTPPLDTVVKDLVFRIDPPDLFKVLQARLEYILRINANKLNEATTYTLENGITIHIEKNEQIQYFKKILQSIRNDRLTLKIFYNLSNRSIRDGIELFINFCKSGHVKAQDIFMIRVSGNEYEEQYSLPQHIILNTLLRKNRKYFDEEKSNFVNLFSSKYTDDLPDPFVRIDILSWLKDKLNVEGPSRVKGYHRVADIVADLELFGHKDEITMREIAVLSKRELIFAESQSFDIANEDLVKISPSGSVHLDLLENVTYLATCAENTLYKNSEIMIRISRRLSSPVYLEKISSIATALDMIGYLIDYRKEFITSPSVYLKDGTYLNSIDLNISYNAIKRLIDSDSEARQVFGFTEEFPVGTVVEAVVTNKKRNSINCHVENKIKGFLSILEQKYNLSSDNYEQLNIGDYIICKVLEFDFLHKSVQLEYVALSTKQNYVK</sequence>
<dbReference type="CDD" id="cd00164">
    <property type="entry name" value="S1_like"/>
    <property type="match status" value="1"/>
</dbReference>
<dbReference type="Gene3D" id="2.40.50.140">
    <property type="entry name" value="Nucleic acid-binding proteins"/>
    <property type="match status" value="1"/>
</dbReference>
<dbReference type="InterPro" id="IPR012340">
    <property type="entry name" value="NA-bd_OB-fold"/>
</dbReference>
<dbReference type="InterPro" id="IPR027417">
    <property type="entry name" value="P-loop_NTPase"/>
</dbReference>
<dbReference type="RefSeq" id="WP_413781714.1">
    <property type="nucleotide sequence ID" value="NZ_JAUOZS010000001.1"/>
</dbReference>
<reference evidence="2 3" key="1">
    <citation type="submission" date="2023-07" db="EMBL/GenBank/DDBJ databases">
        <title>The novel representative of Negativicutes class, Anaeroselena agilis gen. nov. sp. nov.</title>
        <authorList>
            <person name="Prokofeva M.I."/>
            <person name="Elcheninov A.G."/>
            <person name="Klyukina A."/>
            <person name="Kublanov I.V."/>
            <person name="Frolov E.N."/>
            <person name="Podosokorskaya O.A."/>
        </authorList>
    </citation>
    <scope>NUCLEOTIDE SEQUENCE [LARGE SCALE GENOMIC DNA]</scope>
    <source>
        <strain evidence="2 3">4137-cl</strain>
    </source>
</reference>
<feature type="domain" description="S1 motif" evidence="1">
    <location>
        <begin position="824"/>
        <end position="898"/>
    </location>
</feature>
<dbReference type="Gene3D" id="3.90.1570.50">
    <property type="match status" value="1"/>
</dbReference>
<dbReference type="PROSITE" id="PS50126">
    <property type="entry name" value="S1"/>
    <property type="match status" value="1"/>
</dbReference>
<dbReference type="SMART" id="SM00316">
    <property type="entry name" value="S1"/>
    <property type="match status" value="1"/>
</dbReference>
<dbReference type="SUPFAM" id="SSF52540">
    <property type="entry name" value="P-loop containing nucleoside triphosphate hydrolases"/>
    <property type="match status" value="1"/>
</dbReference>
<proteinExistence type="predicted"/>
<gene>
    <name evidence="2" type="ORF">Q4T40_18625</name>
</gene>
<organism evidence="2 3">
    <name type="scientific">Anaeroselena agilis</name>
    <dbReference type="NCBI Taxonomy" id="3063788"/>
    <lineage>
        <taxon>Bacteria</taxon>
        <taxon>Bacillati</taxon>
        <taxon>Bacillota</taxon>
        <taxon>Negativicutes</taxon>
        <taxon>Acetonemataceae</taxon>
        <taxon>Anaeroselena</taxon>
    </lineage>
</organism>
<evidence type="ECO:0000259" key="1">
    <source>
        <dbReference type="PROSITE" id="PS50126"/>
    </source>
</evidence>
<dbReference type="EMBL" id="JAUOZS010000001">
    <property type="protein sequence ID" value="MDT8903255.1"/>
    <property type="molecule type" value="Genomic_DNA"/>
</dbReference>
<keyword evidence="3" id="KW-1185">Reference proteome</keyword>
<dbReference type="Proteomes" id="UP001254848">
    <property type="component" value="Unassembled WGS sequence"/>
</dbReference>
<dbReference type="Pfam" id="PF00575">
    <property type="entry name" value="S1"/>
    <property type="match status" value="1"/>
</dbReference>
<accession>A0ABU3P2I5</accession>
<evidence type="ECO:0000313" key="3">
    <source>
        <dbReference type="Proteomes" id="UP001254848"/>
    </source>
</evidence>
<dbReference type="SUPFAM" id="SSF50249">
    <property type="entry name" value="Nucleic acid-binding proteins"/>
    <property type="match status" value="1"/>
</dbReference>
<comment type="caution">
    <text evidence="2">The sequence shown here is derived from an EMBL/GenBank/DDBJ whole genome shotgun (WGS) entry which is preliminary data.</text>
</comment>
<protein>
    <submittedName>
        <fullName evidence="2">S1 RNA-binding domain-containing protein</fullName>
    </submittedName>
</protein>
<evidence type="ECO:0000313" key="2">
    <source>
        <dbReference type="EMBL" id="MDT8903255.1"/>
    </source>
</evidence>
<dbReference type="Gene3D" id="3.40.50.300">
    <property type="entry name" value="P-loop containing nucleotide triphosphate hydrolases"/>
    <property type="match status" value="1"/>
</dbReference>
<name>A0ABU3P2I5_9FIRM</name>